<dbReference type="PRINTS" id="PR00368">
    <property type="entry name" value="FADPNR"/>
</dbReference>
<protein>
    <submittedName>
        <fullName evidence="9">Dihydrolipoyl dehydrogenase</fullName>
    </submittedName>
</protein>
<reference evidence="9 10" key="1">
    <citation type="journal article" date="2020" name="Microorganisms">
        <title>Osmotic Adaptation and Compatible Solute Biosynthesis of Phototrophic Bacteria as Revealed from Genome Analyses.</title>
        <authorList>
            <person name="Imhoff J.F."/>
            <person name="Rahn T."/>
            <person name="Kunzel S."/>
            <person name="Keller A."/>
            <person name="Neulinger S.C."/>
        </authorList>
    </citation>
    <scope>NUCLEOTIDE SEQUENCE [LARGE SCALE GENOMIC DNA]</scope>
    <source>
        <strain evidence="9 10">DSM 21303</strain>
    </source>
</reference>
<dbReference type="PIRSF" id="PIRSF000350">
    <property type="entry name" value="Mercury_reductase_MerA"/>
    <property type="match status" value="1"/>
</dbReference>
<keyword evidence="5" id="KW-0520">NAD</keyword>
<evidence type="ECO:0000313" key="10">
    <source>
        <dbReference type="Proteomes" id="UP001138802"/>
    </source>
</evidence>
<keyword evidence="5" id="KW-0547">Nucleotide-binding</keyword>
<feature type="binding site" evidence="5">
    <location>
        <begin position="178"/>
        <end position="185"/>
    </location>
    <ligand>
        <name>NAD(+)</name>
        <dbReference type="ChEBI" id="CHEBI:57540"/>
    </ligand>
</feature>
<dbReference type="NCBIfam" id="NF004939">
    <property type="entry name" value="PRK06292.1-1"/>
    <property type="match status" value="1"/>
</dbReference>
<sequence>MQDHVDVAVIGAGHAGLNAVKEIRKTTDRFVLINGGELGTTCARVGCMPSKVAIHLAELYQSRQRFGHYGIVGAEALKVDQAAALEHVRDLRDTFVDLVMANTTDEMGDELVEGFARFIDANTLAVGNRLIHAKAIVIATGASTMIPLGWKQQLGDRLLTVETLFEQERLPESVAVIGLGPIGVEMGQALHRLGTKVVGVDVGTRIARVQDPEINRLAVEILEREFPVWLGAPVAVERVGEQVRVTQGDREILVDSIFVATGRRPNIEGLDLGKVGCVLDAHGVPLYDPRTLQVGRFPIYLTGDATGGVANLQIAAAQGQVAGYNACHAKPRTLDAKTPMSIVFSDPNIAVVGTPWSQLSADVVVGQQRFGPVGRALIMGSNRGLLRLYADGRTGIVLGGAMVGPRCEHLAHLLAWGIESRMTAEQMLAMPYYHPVIEEALQDALHDLLKGLRRVAPLRTEISSRLGSVARWRRRVSAAS</sequence>
<evidence type="ECO:0000256" key="5">
    <source>
        <dbReference type="PIRSR" id="PIRSR000350-3"/>
    </source>
</evidence>
<evidence type="ECO:0000313" key="9">
    <source>
        <dbReference type="EMBL" id="MBK1646025.1"/>
    </source>
</evidence>
<feature type="domain" description="Pyridine nucleotide-disulphide oxidoreductase dimerisation" evidence="7">
    <location>
        <begin position="341"/>
        <end position="444"/>
    </location>
</feature>
<name>A0A9X1BAE3_9GAMM</name>
<evidence type="ECO:0000259" key="7">
    <source>
        <dbReference type="Pfam" id="PF02852"/>
    </source>
</evidence>
<dbReference type="RefSeq" id="WP_200388840.1">
    <property type="nucleotide sequence ID" value="NZ_NRSD01000018.1"/>
</dbReference>
<dbReference type="EMBL" id="NRSD01000018">
    <property type="protein sequence ID" value="MBK1646025.1"/>
    <property type="molecule type" value="Genomic_DNA"/>
</dbReference>
<keyword evidence="2" id="KW-0285">Flavoprotein</keyword>
<dbReference type="Proteomes" id="UP001138802">
    <property type="component" value="Unassembled WGS sequence"/>
</dbReference>
<dbReference type="InterPro" id="IPR023753">
    <property type="entry name" value="FAD/NAD-binding_dom"/>
</dbReference>
<evidence type="ECO:0000256" key="3">
    <source>
        <dbReference type="ARBA" id="ARBA00022827"/>
    </source>
</evidence>
<dbReference type="GO" id="GO:0050660">
    <property type="term" value="F:flavin adenine dinucleotide binding"/>
    <property type="evidence" value="ECO:0007669"/>
    <property type="project" value="TreeGrafter"/>
</dbReference>
<feature type="binding site" evidence="5">
    <location>
        <position position="51"/>
    </location>
    <ligand>
        <name>FAD</name>
        <dbReference type="ChEBI" id="CHEBI:57692"/>
    </ligand>
</feature>
<keyword evidence="3 5" id="KW-0274">FAD</keyword>
<organism evidence="9 10">
    <name type="scientific">Thiocapsa imhoffii</name>
    <dbReference type="NCBI Taxonomy" id="382777"/>
    <lineage>
        <taxon>Bacteria</taxon>
        <taxon>Pseudomonadati</taxon>
        <taxon>Pseudomonadota</taxon>
        <taxon>Gammaproteobacteria</taxon>
        <taxon>Chromatiales</taxon>
        <taxon>Chromatiaceae</taxon>
        <taxon>Thiocapsa</taxon>
    </lineage>
</organism>
<evidence type="ECO:0000256" key="4">
    <source>
        <dbReference type="PIRSR" id="PIRSR000350-2"/>
    </source>
</evidence>
<comment type="cofactor">
    <cofactor evidence="5">
        <name>FAD</name>
        <dbReference type="ChEBI" id="CHEBI:57692"/>
    </cofactor>
    <text evidence="5">Binds 1 FAD per subunit.</text>
</comment>
<gene>
    <name evidence="9" type="ORF">CKO25_15480</name>
</gene>
<dbReference type="SUPFAM" id="SSF55424">
    <property type="entry name" value="FAD/NAD-linked reductases, dimerisation (C-terminal) domain"/>
    <property type="match status" value="1"/>
</dbReference>
<feature type="disulfide bond" description="Redox-active" evidence="6">
    <location>
        <begin position="42"/>
        <end position="47"/>
    </location>
</feature>
<dbReference type="InterPro" id="IPR016156">
    <property type="entry name" value="FAD/NAD-linked_Rdtase_dimer_sf"/>
</dbReference>
<evidence type="ECO:0000259" key="8">
    <source>
        <dbReference type="Pfam" id="PF07992"/>
    </source>
</evidence>
<dbReference type="PANTHER" id="PTHR43014:SF4">
    <property type="entry name" value="PYRIDINE NUCLEOTIDE-DISULFIDE OXIDOREDUCTASE RCLA-RELATED"/>
    <property type="match status" value="1"/>
</dbReference>
<dbReference type="AlphaFoldDB" id="A0A9X1BAE3"/>
<comment type="similarity">
    <text evidence="1">Belongs to the class-I pyridine nucleotide-disulfide oxidoreductase family.</text>
</comment>
<dbReference type="PRINTS" id="PR00411">
    <property type="entry name" value="PNDRDTASEI"/>
</dbReference>
<keyword evidence="10" id="KW-1185">Reference proteome</keyword>
<dbReference type="GO" id="GO:0003955">
    <property type="term" value="F:NAD(P)H dehydrogenase (quinone) activity"/>
    <property type="evidence" value="ECO:0007669"/>
    <property type="project" value="TreeGrafter"/>
</dbReference>
<comment type="caution">
    <text evidence="9">The sequence shown here is derived from an EMBL/GenBank/DDBJ whole genome shotgun (WGS) entry which is preliminary data.</text>
</comment>
<dbReference type="Pfam" id="PF07992">
    <property type="entry name" value="Pyr_redox_2"/>
    <property type="match status" value="1"/>
</dbReference>
<dbReference type="InterPro" id="IPR004099">
    <property type="entry name" value="Pyr_nucl-diS_OxRdtase_dimer"/>
</dbReference>
<feature type="active site" description="Proton acceptor" evidence="4">
    <location>
        <position position="434"/>
    </location>
</feature>
<dbReference type="Pfam" id="PF02852">
    <property type="entry name" value="Pyr_redox_dim"/>
    <property type="match status" value="1"/>
</dbReference>
<dbReference type="Gene3D" id="3.50.50.60">
    <property type="entry name" value="FAD/NAD(P)-binding domain"/>
    <property type="match status" value="2"/>
</dbReference>
<dbReference type="SUPFAM" id="SSF51905">
    <property type="entry name" value="FAD/NAD(P)-binding domain"/>
    <property type="match status" value="1"/>
</dbReference>
<feature type="binding site" evidence="5">
    <location>
        <position position="304"/>
    </location>
    <ligand>
        <name>FAD</name>
        <dbReference type="ChEBI" id="CHEBI:57692"/>
    </ligand>
</feature>
<dbReference type="InterPro" id="IPR001100">
    <property type="entry name" value="Pyr_nuc-diS_OxRdtase"/>
</dbReference>
<dbReference type="InterPro" id="IPR036188">
    <property type="entry name" value="FAD/NAD-bd_sf"/>
</dbReference>
<evidence type="ECO:0000256" key="1">
    <source>
        <dbReference type="ARBA" id="ARBA00007532"/>
    </source>
</evidence>
<evidence type="ECO:0000256" key="6">
    <source>
        <dbReference type="PIRSR" id="PIRSR000350-4"/>
    </source>
</evidence>
<accession>A0A9X1BAE3</accession>
<evidence type="ECO:0000256" key="2">
    <source>
        <dbReference type="ARBA" id="ARBA00022630"/>
    </source>
</evidence>
<dbReference type="Gene3D" id="3.30.390.30">
    <property type="match status" value="1"/>
</dbReference>
<dbReference type="PANTHER" id="PTHR43014">
    <property type="entry name" value="MERCURIC REDUCTASE"/>
    <property type="match status" value="1"/>
</dbReference>
<proteinExistence type="inferred from homology"/>
<feature type="binding site" evidence="5">
    <location>
        <position position="262"/>
    </location>
    <ligand>
        <name>NAD(+)</name>
        <dbReference type="ChEBI" id="CHEBI:57540"/>
    </ligand>
</feature>
<feature type="domain" description="FAD/NAD(P)-binding" evidence="8">
    <location>
        <begin position="6"/>
        <end position="319"/>
    </location>
</feature>